<organism evidence="3 4">
    <name type="scientific">Marinihelvus fidelis</name>
    <dbReference type="NCBI Taxonomy" id="2613842"/>
    <lineage>
        <taxon>Bacteria</taxon>
        <taxon>Pseudomonadati</taxon>
        <taxon>Pseudomonadota</taxon>
        <taxon>Gammaproteobacteria</taxon>
        <taxon>Chromatiales</taxon>
        <taxon>Wenzhouxiangellaceae</taxon>
        <taxon>Marinihelvus</taxon>
    </lineage>
</organism>
<reference evidence="3 4" key="1">
    <citation type="submission" date="2019-09" db="EMBL/GenBank/DDBJ databases">
        <title>Wenzhouxiangella sp. Genome sequencing and assembly.</title>
        <authorList>
            <person name="Zhang R."/>
        </authorList>
    </citation>
    <scope>NUCLEOTIDE SEQUENCE [LARGE SCALE GENOMIC DNA]</scope>
    <source>
        <strain evidence="3 4">W260</strain>
    </source>
</reference>
<dbReference type="Pfam" id="PF01583">
    <property type="entry name" value="APS_kinase"/>
    <property type="match status" value="1"/>
</dbReference>
<gene>
    <name evidence="3" type="ORF">F3N42_02335</name>
</gene>
<dbReference type="InterPro" id="IPR027417">
    <property type="entry name" value="P-loop_NTPase"/>
</dbReference>
<feature type="domain" description="APS kinase" evidence="2">
    <location>
        <begin position="18"/>
        <end position="128"/>
    </location>
</feature>
<proteinExistence type="predicted"/>
<dbReference type="GO" id="GO:0010134">
    <property type="term" value="P:sulfate assimilation via adenylyl sulfate reduction"/>
    <property type="evidence" value="ECO:0007669"/>
    <property type="project" value="TreeGrafter"/>
</dbReference>
<dbReference type="GO" id="GO:0019379">
    <property type="term" value="P:sulfate assimilation, phosphoadenylyl sulfate reduction by phosphoadenylyl-sulfate reductase (thioredoxin)"/>
    <property type="evidence" value="ECO:0007669"/>
    <property type="project" value="TreeGrafter"/>
</dbReference>
<dbReference type="PANTHER" id="PTHR42700:SF1">
    <property type="entry name" value="SULFATE ADENYLYLTRANSFERASE"/>
    <property type="match status" value="1"/>
</dbReference>
<accession>A0A5N0TGF8</accession>
<evidence type="ECO:0000313" key="4">
    <source>
        <dbReference type="Proteomes" id="UP000325372"/>
    </source>
</evidence>
<dbReference type="EMBL" id="VYXP01000002">
    <property type="protein sequence ID" value="KAA9133217.1"/>
    <property type="molecule type" value="Genomic_DNA"/>
</dbReference>
<dbReference type="Proteomes" id="UP000325372">
    <property type="component" value="Unassembled WGS sequence"/>
</dbReference>
<dbReference type="SUPFAM" id="SSF52540">
    <property type="entry name" value="P-loop containing nucleoside triphosphate hydrolases"/>
    <property type="match status" value="1"/>
</dbReference>
<evidence type="ECO:0000313" key="3">
    <source>
        <dbReference type="EMBL" id="KAA9133217.1"/>
    </source>
</evidence>
<comment type="caution">
    <text evidence="3">The sequence shown here is derived from an EMBL/GenBank/DDBJ whole genome shotgun (WGS) entry which is preliminary data.</text>
</comment>
<dbReference type="GO" id="GO:0004020">
    <property type="term" value="F:adenylylsulfate kinase activity"/>
    <property type="evidence" value="ECO:0007669"/>
    <property type="project" value="UniProtKB-EC"/>
</dbReference>
<dbReference type="Gene3D" id="3.40.50.300">
    <property type="entry name" value="P-loop containing nucleotide triphosphate hydrolases"/>
    <property type="match status" value="1"/>
</dbReference>
<dbReference type="PANTHER" id="PTHR42700">
    <property type="entry name" value="SULFATE ADENYLYLTRANSFERASE"/>
    <property type="match status" value="1"/>
</dbReference>
<dbReference type="InterPro" id="IPR059117">
    <property type="entry name" value="APS_kinase_dom"/>
</dbReference>
<name>A0A5N0TGF8_9GAMM</name>
<dbReference type="AlphaFoldDB" id="A0A5N0TGF8"/>
<dbReference type="GO" id="GO:0004781">
    <property type="term" value="F:sulfate adenylyltransferase (ATP) activity"/>
    <property type="evidence" value="ECO:0007669"/>
    <property type="project" value="TreeGrafter"/>
</dbReference>
<evidence type="ECO:0000259" key="2">
    <source>
        <dbReference type="Pfam" id="PF01583"/>
    </source>
</evidence>
<dbReference type="EC" id="2.7.1.25" evidence="3"/>
<keyword evidence="1 3" id="KW-0808">Transferase</keyword>
<dbReference type="RefSeq" id="WP_150862776.1">
    <property type="nucleotide sequence ID" value="NZ_VYXP01000002.1"/>
</dbReference>
<dbReference type="InterPro" id="IPR050512">
    <property type="entry name" value="Sulf_AdTrans/APS_kinase"/>
</dbReference>
<dbReference type="GO" id="GO:0005737">
    <property type="term" value="C:cytoplasm"/>
    <property type="evidence" value="ECO:0007669"/>
    <property type="project" value="TreeGrafter"/>
</dbReference>
<keyword evidence="3" id="KW-0418">Kinase</keyword>
<sequence>MSSMVANAQNAVNEGDSGVMVWITGLAGSGKTRLAALLEATLVNEGVTVARVDGDDFRKFHVPHLGYSLTDRRECATRLTQHCSHVSRAHAVTIVATISLFHDIHDMNRQLHPRYLEVLLDVGETTLRRRRPLPEAEAPSWVGAGQAAEWPRRPHLRLRNEVEDDLPLNIQAMRAHLAKHLV</sequence>
<protein>
    <submittedName>
        <fullName evidence="3">Adenylyl-sulfate kinase</fullName>
        <ecNumber evidence="3">2.7.1.25</ecNumber>
    </submittedName>
</protein>
<evidence type="ECO:0000256" key="1">
    <source>
        <dbReference type="ARBA" id="ARBA00022679"/>
    </source>
</evidence>
<keyword evidence="4" id="KW-1185">Reference proteome</keyword>